<comment type="cofactor">
    <cofactor evidence="1">
        <name>Zn(2+)</name>
        <dbReference type="ChEBI" id="CHEBI:29105"/>
    </cofactor>
</comment>
<reference evidence="6 7" key="1">
    <citation type="journal article" date="2017" name="Genome Announc.">
        <title>Genome sequence of the saprophytic ascomycete Epicoccum nigrum ICMP 19927 strain isolated from New Zealand.</title>
        <authorList>
            <person name="Fokin M."/>
            <person name="Fleetwood D."/>
            <person name="Weir B.S."/>
            <person name="Villas-Boas S.G."/>
        </authorList>
    </citation>
    <scope>NUCLEOTIDE SEQUENCE [LARGE SCALE GENOMIC DNA]</scope>
    <source>
        <strain evidence="6 7">ICMP 19927</strain>
    </source>
</reference>
<proteinExistence type="predicted"/>
<evidence type="ECO:0000256" key="1">
    <source>
        <dbReference type="ARBA" id="ARBA00001947"/>
    </source>
</evidence>
<dbReference type="InterPro" id="IPR011032">
    <property type="entry name" value="GroES-like_sf"/>
</dbReference>
<dbReference type="PANTHER" id="PTHR42813">
    <property type="entry name" value="ZINC-TYPE ALCOHOL DEHYDROGENASE-LIKE"/>
    <property type="match status" value="1"/>
</dbReference>
<dbReference type="OMA" id="NLGHEFC"/>
<feature type="domain" description="Alcohol dehydrogenase-like N-terminal" evidence="5">
    <location>
        <begin position="67"/>
        <end position="121"/>
    </location>
</feature>
<keyword evidence="4" id="KW-0560">Oxidoreductase</keyword>
<evidence type="ECO:0000259" key="5">
    <source>
        <dbReference type="Pfam" id="PF08240"/>
    </source>
</evidence>
<dbReference type="Gene3D" id="3.90.180.10">
    <property type="entry name" value="Medium-chain alcohol dehydrogenases, catalytic domain"/>
    <property type="match status" value="1"/>
</dbReference>
<dbReference type="EMBL" id="KZ107843">
    <property type="protein sequence ID" value="OSS49864.1"/>
    <property type="molecule type" value="Genomic_DNA"/>
</dbReference>
<dbReference type="PANTHER" id="PTHR42813:SF1">
    <property type="entry name" value="DEHYDROGENASE, PUTATIVE (AFU_ORTHOLOGUE AFUA_5G03930)-RELATED"/>
    <property type="match status" value="1"/>
</dbReference>
<keyword evidence="3" id="KW-0862">Zinc</keyword>
<name>A0A1Y2M140_EPING</name>
<dbReference type="GO" id="GO:0008270">
    <property type="term" value="F:zinc ion binding"/>
    <property type="evidence" value="ECO:0007669"/>
    <property type="project" value="InterPro"/>
</dbReference>
<sequence length="121" mass="12764">MTASQATFKLEQAIGHDTNATTAQDMSNPALVLEAADPSGETMQALAWMGKNKVKVLTVPKPAIIEPRDVIVRATGSTVCGSDLHLLHGVVTEMQKGDNLGHEFCGIVDEIGPNVKGLKKG</sequence>
<evidence type="ECO:0000313" key="6">
    <source>
        <dbReference type="EMBL" id="OSS49864.1"/>
    </source>
</evidence>
<dbReference type="Proteomes" id="UP000193240">
    <property type="component" value="Unassembled WGS sequence"/>
</dbReference>
<dbReference type="STRING" id="105696.A0A1Y2M140"/>
<dbReference type="InterPro" id="IPR002328">
    <property type="entry name" value="ADH_Zn_CS"/>
</dbReference>
<protein>
    <recommendedName>
        <fullName evidence="5">Alcohol dehydrogenase-like N-terminal domain-containing protein</fullName>
    </recommendedName>
</protein>
<dbReference type="InterPro" id="IPR013154">
    <property type="entry name" value="ADH-like_N"/>
</dbReference>
<organism evidence="6 7">
    <name type="scientific">Epicoccum nigrum</name>
    <name type="common">Soil fungus</name>
    <name type="synonym">Epicoccum purpurascens</name>
    <dbReference type="NCBI Taxonomy" id="105696"/>
    <lineage>
        <taxon>Eukaryota</taxon>
        <taxon>Fungi</taxon>
        <taxon>Dikarya</taxon>
        <taxon>Ascomycota</taxon>
        <taxon>Pezizomycotina</taxon>
        <taxon>Dothideomycetes</taxon>
        <taxon>Pleosporomycetidae</taxon>
        <taxon>Pleosporales</taxon>
        <taxon>Pleosporineae</taxon>
        <taxon>Didymellaceae</taxon>
        <taxon>Epicoccum</taxon>
    </lineage>
</organism>
<keyword evidence="7" id="KW-1185">Reference proteome</keyword>
<dbReference type="Pfam" id="PF08240">
    <property type="entry name" value="ADH_N"/>
    <property type="match status" value="1"/>
</dbReference>
<keyword evidence="2" id="KW-0479">Metal-binding</keyword>
<evidence type="ECO:0000256" key="2">
    <source>
        <dbReference type="ARBA" id="ARBA00022723"/>
    </source>
</evidence>
<gene>
    <name evidence="6" type="ORF">B5807_06080</name>
</gene>
<dbReference type="SUPFAM" id="SSF50129">
    <property type="entry name" value="GroES-like"/>
    <property type="match status" value="1"/>
</dbReference>
<dbReference type="GO" id="GO:0016491">
    <property type="term" value="F:oxidoreductase activity"/>
    <property type="evidence" value="ECO:0007669"/>
    <property type="project" value="UniProtKB-KW"/>
</dbReference>
<dbReference type="PROSITE" id="PS00059">
    <property type="entry name" value="ADH_ZINC"/>
    <property type="match status" value="1"/>
</dbReference>
<dbReference type="AlphaFoldDB" id="A0A1Y2M140"/>
<evidence type="ECO:0000256" key="4">
    <source>
        <dbReference type="ARBA" id="ARBA00023002"/>
    </source>
</evidence>
<evidence type="ECO:0000313" key="7">
    <source>
        <dbReference type="Proteomes" id="UP000193240"/>
    </source>
</evidence>
<dbReference type="InParanoid" id="A0A1Y2M140"/>
<accession>A0A1Y2M140</accession>
<evidence type="ECO:0000256" key="3">
    <source>
        <dbReference type="ARBA" id="ARBA00022833"/>
    </source>
</evidence>